<evidence type="ECO:0000313" key="7">
    <source>
        <dbReference type="Proteomes" id="UP000321621"/>
    </source>
</evidence>
<dbReference type="EMBL" id="VNWK01000011">
    <property type="protein sequence ID" value="TXJ99083.1"/>
    <property type="molecule type" value="Genomic_DNA"/>
</dbReference>
<dbReference type="GO" id="GO:0016787">
    <property type="term" value="F:hydrolase activity"/>
    <property type="evidence" value="ECO:0007669"/>
    <property type="project" value="UniProtKB-KW"/>
</dbReference>
<keyword evidence="7" id="KW-1185">Reference proteome</keyword>
<dbReference type="RefSeq" id="WP_119646164.1">
    <property type="nucleotide sequence ID" value="NZ_QXFI01000011.1"/>
</dbReference>
<keyword evidence="1 4" id="KW-0378">Hydrolase</keyword>
<evidence type="ECO:0000256" key="1">
    <source>
        <dbReference type="ARBA" id="ARBA00022801"/>
    </source>
</evidence>
<reference evidence="4 6" key="1">
    <citation type="submission" date="2018-08" db="EMBL/GenBank/DDBJ databases">
        <title>Proposal of Muricauda 72 sp.nov. and Muricauda NH166 sp.nov., isolated from seawater.</title>
        <authorList>
            <person name="Cheng H."/>
            <person name="Wu Y.-H."/>
            <person name="Guo L.-L."/>
            <person name="Xu X.-W."/>
        </authorList>
    </citation>
    <scope>NUCLEOTIDE SEQUENCE [LARGE SCALE GENOMIC DNA]</scope>
    <source>
        <strain evidence="4 6">72</strain>
    </source>
</reference>
<dbReference type="OrthoDB" id="9794725at2"/>
<keyword evidence="2" id="KW-0732">Signal</keyword>
<reference evidence="5 7" key="2">
    <citation type="submission" date="2019-07" db="EMBL/GenBank/DDBJ databases">
        <title>Draft genome of two Muricauda strains isolated from deep sea.</title>
        <authorList>
            <person name="Sun C."/>
        </authorList>
    </citation>
    <scope>NUCLEOTIDE SEQUENCE [LARGE SCALE GENOMIC DNA]</scope>
    <source>
        <strain evidence="5 7">72</strain>
    </source>
</reference>
<dbReference type="Gene3D" id="3.40.50.1820">
    <property type="entry name" value="alpha/beta hydrolase"/>
    <property type="match status" value="1"/>
</dbReference>
<dbReference type="PANTHER" id="PTHR48081:SF6">
    <property type="entry name" value="PEPTIDASE S9 PROLYL OLIGOPEPTIDASE CATALYTIC DOMAIN-CONTAINING PROTEIN"/>
    <property type="match status" value="1"/>
</dbReference>
<dbReference type="Pfam" id="PF20434">
    <property type="entry name" value="BD-FAE"/>
    <property type="match status" value="1"/>
</dbReference>
<sequence>MTTTRAAIVFFLFPMAFGYAQSQDTLHLWPNKVPNEVHPKSTPVQTPDTSRAVIRITEITNPKLTIFKPKKGKGNHGAIIIAPGGGYQYLAINIEGSEIAEWLNMLGYTAFVLEYRTPNNRLGALNDIQRAIRMVRNKAKDFDLHANKIGVMGFSAGGNLSLLASTNYLQDSYKKQDDIDLESCRPDFTILMYPYYVKNDPQASVLTEVQFHKGMPPMFLFGTFDDFLVEGFFDIAKSIKEMGTPLQMHLYERGGHGYGLRVGNPAAEQWPPLVENWLQQVFQE</sequence>
<comment type="caution">
    <text evidence="4">The sequence shown here is derived from an EMBL/GenBank/DDBJ whole genome shotgun (WGS) entry which is preliminary data.</text>
</comment>
<accession>A0A3A1NPP0</accession>
<protein>
    <submittedName>
        <fullName evidence="4">Alpha/beta hydrolase</fullName>
    </submittedName>
</protein>
<feature type="signal peptide" evidence="2">
    <location>
        <begin position="1"/>
        <end position="22"/>
    </location>
</feature>
<organism evidence="4 6">
    <name type="scientific">Flagellimonas pelagia</name>
    <dbReference type="NCBI Taxonomy" id="2306998"/>
    <lineage>
        <taxon>Bacteria</taxon>
        <taxon>Pseudomonadati</taxon>
        <taxon>Bacteroidota</taxon>
        <taxon>Flavobacteriia</taxon>
        <taxon>Flavobacteriales</taxon>
        <taxon>Flavobacteriaceae</taxon>
        <taxon>Flagellimonas</taxon>
    </lineage>
</organism>
<dbReference type="EMBL" id="QXFI01000011">
    <property type="protein sequence ID" value="RIV46422.1"/>
    <property type="molecule type" value="Genomic_DNA"/>
</dbReference>
<dbReference type="InterPro" id="IPR049492">
    <property type="entry name" value="BD-FAE-like_dom"/>
</dbReference>
<proteinExistence type="predicted"/>
<evidence type="ECO:0000313" key="6">
    <source>
        <dbReference type="Proteomes" id="UP000266691"/>
    </source>
</evidence>
<evidence type="ECO:0000259" key="3">
    <source>
        <dbReference type="Pfam" id="PF20434"/>
    </source>
</evidence>
<dbReference type="Proteomes" id="UP000266691">
    <property type="component" value="Unassembled WGS sequence"/>
</dbReference>
<dbReference type="PANTHER" id="PTHR48081">
    <property type="entry name" value="AB HYDROLASE SUPERFAMILY PROTEIN C4A8.06C"/>
    <property type="match status" value="1"/>
</dbReference>
<gene>
    <name evidence="4" type="ORF">D2V05_03475</name>
    <name evidence="5" type="ORF">FQ017_03455</name>
</gene>
<dbReference type="InterPro" id="IPR029058">
    <property type="entry name" value="AB_hydrolase_fold"/>
</dbReference>
<evidence type="ECO:0000313" key="4">
    <source>
        <dbReference type="EMBL" id="RIV46422.1"/>
    </source>
</evidence>
<evidence type="ECO:0000313" key="5">
    <source>
        <dbReference type="EMBL" id="TXJ99083.1"/>
    </source>
</evidence>
<dbReference type="AlphaFoldDB" id="A0A3A1NPP0"/>
<evidence type="ECO:0000256" key="2">
    <source>
        <dbReference type="SAM" id="SignalP"/>
    </source>
</evidence>
<dbReference type="Proteomes" id="UP000321621">
    <property type="component" value="Unassembled WGS sequence"/>
</dbReference>
<feature type="domain" description="BD-FAE-like" evidence="3">
    <location>
        <begin position="64"/>
        <end position="171"/>
    </location>
</feature>
<name>A0A3A1NPP0_9FLAO</name>
<dbReference type="SUPFAM" id="SSF53474">
    <property type="entry name" value="alpha/beta-Hydrolases"/>
    <property type="match status" value="1"/>
</dbReference>
<feature type="chain" id="PRO_5017355076" evidence="2">
    <location>
        <begin position="23"/>
        <end position="284"/>
    </location>
</feature>
<dbReference type="InterPro" id="IPR050300">
    <property type="entry name" value="GDXG_lipolytic_enzyme"/>
</dbReference>